<evidence type="ECO:0000313" key="6">
    <source>
        <dbReference type="Proteomes" id="UP000264002"/>
    </source>
</evidence>
<keyword evidence="2 4" id="KW-0479">Metal-binding</keyword>
<evidence type="ECO:0000256" key="4">
    <source>
        <dbReference type="PIRSR" id="PIRSR005902-1"/>
    </source>
</evidence>
<name>A0A372MID1_9SPIR</name>
<feature type="binding site" evidence="4">
    <location>
        <position position="131"/>
    </location>
    <ligand>
        <name>a divalent metal cation</name>
        <dbReference type="ChEBI" id="CHEBI:60240"/>
        <label>2</label>
    </ligand>
</feature>
<accession>A0A372MID1</accession>
<dbReference type="Pfam" id="PF01026">
    <property type="entry name" value="TatD_DNase"/>
    <property type="match status" value="1"/>
</dbReference>
<dbReference type="PANTHER" id="PTHR46124">
    <property type="entry name" value="D-AMINOACYL-TRNA DEACYLASE"/>
    <property type="match status" value="1"/>
</dbReference>
<dbReference type="OrthoDB" id="9810005at2"/>
<protein>
    <submittedName>
        <fullName evidence="5">TatD family deoxyribonuclease</fullName>
    </submittedName>
</protein>
<evidence type="ECO:0000256" key="2">
    <source>
        <dbReference type="ARBA" id="ARBA00022723"/>
    </source>
</evidence>
<dbReference type="PANTHER" id="PTHR46124:SF2">
    <property type="entry name" value="D-AMINOACYL-TRNA DEACYLASE"/>
    <property type="match status" value="1"/>
</dbReference>
<keyword evidence="3" id="KW-0378">Hydrolase</keyword>
<dbReference type="SUPFAM" id="SSF51556">
    <property type="entry name" value="Metallo-dependent hydrolases"/>
    <property type="match status" value="1"/>
</dbReference>
<dbReference type="CDD" id="cd01310">
    <property type="entry name" value="TatD_DNAse"/>
    <property type="match status" value="1"/>
</dbReference>
<dbReference type="NCBIfam" id="TIGR00010">
    <property type="entry name" value="YchF/TatD family DNA exonuclease"/>
    <property type="match status" value="1"/>
</dbReference>
<dbReference type="FunFam" id="3.20.20.140:FF:000005">
    <property type="entry name" value="TatD family hydrolase"/>
    <property type="match status" value="1"/>
</dbReference>
<feature type="binding site" evidence="4">
    <location>
        <position position="94"/>
    </location>
    <ligand>
        <name>a divalent metal cation</name>
        <dbReference type="ChEBI" id="CHEBI:60240"/>
        <label>1</label>
    </ligand>
</feature>
<reference evidence="6" key="1">
    <citation type="submission" date="2018-08" db="EMBL/GenBank/DDBJ databases">
        <authorList>
            <person name="Grouzdev D.S."/>
            <person name="Krutkina M.S."/>
        </authorList>
    </citation>
    <scope>NUCLEOTIDE SEQUENCE [LARGE SCALE GENOMIC DNA]</scope>
    <source>
        <strain evidence="6">4-11</strain>
    </source>
</reference>
<dbReference type="EMBL" id="QUWK01000003">
    <property type="protein sequence ID" value="RFU95531.1"/>
    <property type="molecule type" value="Genomic_DNA"/>
</dbReference>
<feature type="binding site" evidence="4">
    <location>
        <position position="7"/>
    </location>
    <ligand>
        <name>a divalent metal cation</name>
        <dbReference type="ChEBI" id="CHEBI:60240"/>
        <label>1</label>
    </ligand>
</feature>
<dbReference type="GO" id="GO:0004536">
    <property type="term" value="F:DNA nuclease activity"/>
    <property type="evidence" value="ECO:0007669"/>
    <property type="project" value="InterPro"/>
</dbReference>
<sequence>MQLFDTHAHIGLIQDDKMEQLLAVQLAKVKSVKHVVSICNSLSDFEKTYTNLESAKDVFHAVGVSPTEVAHPGHDWEERVIAHAKKKRIIAIGETGLDYYHMFGGDKTAQIELMLKHLEIAKHLDLPVIIHNRNAGEDLLPILKEKLPPKGGILHCFGEDWTFARRALDMNLTFSFAGNLTFKNSRMLQEVAIRLPEDRIVIESEAPFMTPYSHKGERNKIHYIQETATVLAALRQTSLEALSQTLYDNSLRAFALPKDI</sequence>
<dbReference type="Gene3D" id="3.20.20.140">
    <property type="entry name" value="Metal-dependent hydrolases"/>
    <property type="match status" value="1"/>
</dbReference>
<evidence type="ECO:0000256" key="3">
    <source>
        <dbReference type="ARBA" id="ARBA00022801"/>
    </source>
</evidence>
<dbReference type="GO" id="GO:0046872">
    <property type="term" value="F:metal ion binding"/>
    <property type="evidence" value="ECO:0007669"/>
    <property type="project" value="UniProtKB-KW"/>
</dbReference>
<feature type="binding site" evidence="4">
    <location>
        <position position="9"/>
    </location>
    <ligand>
        <name>a divalent metal cation</name>
        <dbReference type="ChEBI" id="CHEBI:60240"/>
        <label>1</label>
    </ligand>
</feature>
<dbReference type="AlphaFoldDB" id="A0A372MID1"/>
<comment type="similarity">
    <text evidence="1">Belongs to the metallo-dependent hydrolases superfamily. TatD-type hydrolase family.</text>
</comment>
<dbReference type="PIRSF" id="PIRSF005902">
    <property type="entry name" value="DNase_TatD"/>
    <property type="match status" value="1"/>
</dbReference>
<feature type="binding site" evidence="4">
    <location>
        <position position="155"/>
    </location>
    <ligand>
        <name>a divalent metal cation</name>
        <dbReference type="ChEBI" id="CHEBI:60240"/>
        <label>2</label>
    </ligand>
</feature>
<proteinExistence type="inferred from homology"/>
<dbReference type="PROSITE" id="PS01090">
    <property type="entry name" value="TATD_2"/>
    <property type="match status" value="1"/>
</dbReference>
<dbReference type="InterPro" id="IPR018228">
    <property type="entry name" value="DNase_TatD-rel_CS"/>
</dbReference>
<dbReference type="GO" id="GO:0005829">
    <property type="term" value="C:cytosol"/>
    <property type="evidence" value="ECO:0007669"/>
    <property type="project" value="TreeGrafter"/>
</dbReference>
<reference evidence="5 6" key="2">
    <citation type="submission" date="2018-09" db="EMBL/GenBank/DDBJ databases">
        <title>Genome of Sphaerochaeta halotolerans strain 4-11.</title>
        <authorList>
            <person name="Nazina T.N."/>
            <person name="Sokolova D.S."/>
        </authorList>
    </citation>
    <scope>NUCLEOTIDE SEQUENCE [LARGE SCALE GENOMIC DNA]</scope>
    <source>
        <strain evidence="5 6">4-11</strain>
    </source>
</reference>
<dbReference type="Proteomes" id="UP000264002">
    <property type="component" value="Unassembled WGS sequence"/>
</dbReference>
<dbReference type="RefSeq" id="WP_117329479.1">
    <property type="nucleotide sequence ID" value="NZ_QUWK01000003.1"/>
</dbReference>
<comment type="caution">
    <text evidence="5">The sequence shown here is derived from an EMBL/GenBank/DDBJ whole genome shotgun (WGS) entry which is preliminary data.</text>
</comment>
<evidence type="ECO:0000313" key="5">
    <source>
        <dbReference type="EMBL" id="RFU95531.1"/>
    </source>
</evidence>
<dbReference type="InterPro" id="IPR015991">
    <property type="entry name" value="TatD/YcfH-like"/>
</dbReference>
<dbReference type="InterPro" id="IPR001130">
    <property type="entry name" value="TatD-like"/>
</dbReference>
<keyword evidence="6" id="KW-1185">Reference proteome</keyword>
<dbReference type="InterPro" id="IPR032466">
    <property type="entry name" value="Metal_Hydrolase"/>
</dbReference>
<evidence type="ECO:0000256" key="1">
    <source>
        <dbReference type="ARBA" id="ARBA00009275"/>
    </source>
</evidence>
<dbReference type="GO" id="GO:0016788">
    <property type="term" value="F:hydrolase activity, acting on ester bonds"/>
    <property type="evidence" value="ECO:0007669"/>
    <property type="project" value="InterPro"/>
</dbReference>
<organism evidence="5 6">
    <name type="scientific">Sphaerochaeta halotolerans</name>
    <dbReference type="NCBI Taxonomy" id="2293840"/>
    <lineage>
        <taxon>Bacteria</taxon>
        <taxon>Pseudomonadati</taxon>
        <taxon>Spirochaetota</taxon>
        <taxon>Spirochaetia</taxon>
        <taxon>Spirochaetales</taxon>
        <taxon>Sphaerochaetaceae</taxon>
        <taxon>Sphaerochaeta</taxon>
    </lineage>
</organism>
<gene>
    <name evidence="5" type="ORF">DYP60_03400</name>
</gene>